<sequence>MKNTSFFLKSISFFILIFIWIFTILNYKNLPEIIPVHYDFAGNPDGFGAKKLLILLNILMTAIFVFLLYVAKRPDFPLLNIPQNLKDNPIISELVVSILMVLTISLLGVICYESVLNALGKTNGLSSATHYLLVLLFLFMIGMMIYSWKLSKNKSKEIPSN</sequence>
<feature type="domain" description="DUF1648" evidence="2">
    <location>
        <begin position="15"/>
        <end position="60"/>
    </location>
</feature>
<comment type="caution">
    <text evidence="3">The sequence shown here is derived from an EMBL/GenBank/DDBJ whole genome shotgun (WGS) entry which is preliminary data.</text>
</comment>
<keyword evidence="1" id="KW-0812">Transmembrane</keyword>
<evidence type="ECO:0000313" key="3">
    <source>
        <dbReference type="EMBL" id="MFD2545743.1"/>
    </source>
</evidence>
<feature type="transmembrane region" description="Helical" evidence="1">
    <location>
        <begin position="130"/>
        <end position="148"/>
    </location>
</feature>
<protein>
    <submittedName>
        <fullName evidence="3">DUF1648 domain-containing protein</fullName>
    </submittedName>
</protein>
<accession>A0ABW5KBM3</accession>
<dbReference type="PANTHER" id="PTHR37810:SF5">
    <property type="entry name" value="IMMUNITY PROTEIN SDPI"/>
    <property type="match status" value="1"/>
</dbReference>
<feature type="transmembrane region" description="Helical" evidence="1">
    <location>
        <begin position="52"/>
        <end position="70"/>
    </location>
</feature>
<feature type="transmembrane region" description="Helical" evidence="1">
    <location>
        <begin position="90"/>
        <end position="110"/>
    </location>
</feature>
<evidence type="ECO:0000259" key="2">
    <source>
        <dbReference type="Pfam" id="PF07853"/>
    </source>
</evidence>
<evidence type="ECO:0000256" key="1">
    <source>
        <dbReference type="SAM" id="Phobius"/>
    </source>
</evidence>
<dbReference type="Pfam" id="PF07853">
    <property type="entry name" value="DUF1648"/>
    <property type="match status" value="1"/>
</dbReference>
<gene>
    <name evidence="3" type="ORF">ACFSO8_09745</name>
</gene>
<organism evidence="3 4">
    <name type="scientific">Kaistella montana</name>
    <dbReference type="NCBI Taxonomy" id="1849733"/>
    <lineage>
        <taxon>Bacteria</taxon>
        <taxon>Pseudomonadati</taxon>
        <taxon>Bacteroidota</taxon>
        <taxon>Flavobacteriia</taxon>
        <taxon>Flavobacteriales</taxon>
        <taxon>Weeksellaceae</taxon>
        <taxon>Chryseobacterium group</taxon>
        <taxon>Kaistella</taxon>
    </lineage>
</organism>
<evidence type="ECO:0000313" key="4">
    <source>
        <dbReference type="Proteomes" id="UP001597394"/>
    </source>
</evidence>
<dbReference type="RefSeq" id="WP_255930344.1">
    <property type="nucleotide sequence ID" value="NZ_JANFQP010000002.1"/>
</dbReference>
<dbReference type="EMBL" id="JBHULG010000002">
    <property type="protein sequence ID" value="MFD2545743.1"/>
    <property type="molecule type" value="Genomic_DNA"/>
</dbReference>
<dbReference type="PANTHER" id="PTHR37810">
    <property type="entry name" value="IMMUNITY PROTEIN SDPI"/>
    <property type="match status" value="1"/>
</dbReference>
<keyword evidence="1" id="KW-1133">Transmembrane helix</keyword>
<feature type="transmembrane region" description="Helical" evidence="1">
    <location>
        <begin position="7"/>
        <end position="27"/>
    </location>
</feature>
<dbReference type="InterPro" id="IPR012867">
    <property type="entry name" value="DUF1648"/>
</dbReference>
<keyword evidence="4" id="KW-1185">Reference proteome</keyword>
<proteinExistence type="predicted"/>
<name>A0ABW5KBM3_9FLAO</name>
<reference evidence="4" key="1">
    <citation type="journal article" date="2019" name="Int. J. Syst. Evol. Microbiol.">
        <title>The Global Catalogue of Microorganisms (GCM) 10K type strain sequencing project: providing services to taxonomists for standard genome sequencing and annotation.</title>
        <authorList>
            <consortium name="The Broad Institute Genomics Platform"/>
            <consortium name="The Broad Institute Genome Sequencing Center for Infectious Disease"/>
            <person name="Wu L."/>
            <person name="Ma J."/>
        </authorList>
    </citation>
    <scope>NUCLEOTIDE SEQUENCE [LARGE SCALE GENOMIC DNA]</scope>
    <source>
        <strain evidence="4">KCTC 52204</strain>
    </source>
</reference>
<keyword evidence="1" id="KW-0472">Membrane</keyword>
<dbReference type="Proteomes" id="UP001597394">
    <property type="component" value="Unassembled WGS sequence"/>
</dbReference>